<dbReference type="GeneID" id="14873789"/>
<evidence type="ECO:0000313" key="5">
    <source>
        <dbReference type="Proteomes" id="UP000007797"/>
    </source>
</evidence>
<dbReference type="SUPFAM" id="SSF48452">
    <property type="entry name" value="TPR-like"/>
    <property type="match status" value="1"/>
</dbReference>
<reference evidence="5" key="1">
    <citation type="journal article" date="2011" name="Genome Res.">
        <title>Phylogeny-wide analysis of social amoeba genomes highlights ancient origins for complex intercellular communication.</title>
        <authorList>
            <person name="Heidel A.J."/>
            <person name="Lawal H.M."/>
            <person name="Felder M."/>
            <person name="Schilde C."/>
            <person name="Helps N.R."/>
            <person name="Tunggal B."/>
            <person name="Rivero F."/>
            <person name="John U."/>
            <person name="Schleicher M."/>
            <person name="Eichinger L."/>
            <person name="Platzer M."/>
            <person name="Noegel A.A."/>
            <person name="Schaap P."/>
            <person name="Gloeckner G."/>
        </authorList>
    </citation>
    <scope>NUCLEOTIDE SEQUENCE [LARGE SCALE GENOMIC DNA]</scope>
    <source>
        <strain evidence="5">SH3</strain>
    </source>
</reference>
<accession>F4PTS3</accession>
<dbReference type="RefSeq" id="XP_004358752.1">
    <property type="nucleotide sequence ID" value="XM_004358695.1"/>
</dbReference>
<name>F4PTS3_CACFS</name>
<dbReference type="AlphaFoldDB" id="F4PTS3"/>
<dbReference type="Gene3D" id="1.25.40.10">
    <property type="entry name" value="Tetratricopeptide repeat domain"/>
    <property type="match status" value="2"/>
</dbReference>
<dbReference type="PANTHER" id="PTHR12558:SF13">
    <property type="entry name" value="CELL DIVISION CYCLE PROTEIN 27 HOMOLOG"/>
    <property type="match status" value="1"/>
</dbReference>
<dbReference type="Proteomes" id="UP000007797">
    <property type="component" value="Unassembled WGS sequence"/>
</dbReference>
<dbReference type="SMART" id="SM00028">
    <property type="entry name" value="TPR"/>
    <property type="match status" value="3"/>
</dbReference>
<dbReference type="InterPro" id="IPR019734">
    <property type="entry name" value="TPR_rpt"/>
</dbReference>
<evidence type="ECO:0000256" key="2">
    <source>
        <dbReference type="ARBA" id="ARBA00038210"/>
    </source>
</evidence>
<protein>
    <recommendedName>
        <fullName evidence="6">Tetratricopeptide-like helical domain-containing protein</fullName>
    </recommendedName>
</protein>
<dbReference type="EMBL" id="GL883010">
    <property type="protein sequence ID" value="EGG20902.1"/>
    <property type="molecule type" value="Genomic_DNA"/>
</dbReference>
<evidence type="ECO:0000313" key="4">
    <source>
        <dbReference type="EMBL" id="EGG20902.1"/>
    </source>
</evidence>
<comment type="similarity">
    <text evidence="2">Belongs to the APC3/CDC27 family.</text>
</comment>
<keyword evidence="5" id="KW-1185">Reference proteome</keyword>
<sequence length="522" mass="58326">MFRLNNFIRYNSSCSIRGFFTHSSITTITTTRCTLKLSTTSNSTINTTTTSYFGQINNNNSLITTSSKIIVAREYSSSSKSKLPIKDEFEDQDDYGIDTIGLTSPSLKEACDLIDQVRNGMDDITPETMEDAHQDIDKAFDLLESAIEKDEDGAAEDAVGLLLEANLVKAMLLQGEGKQEAIHFYENTVALLDQYGEPYEGFRDECVLGKAVCHLDLGQLQEAGQTVDILLKEDPNNVSALVIKGRVTGDIRYLEKAGQIDPTDIQTPLTAGHLYEIKGNKAKAAECYDKAIDLHTADSDPNPMLAACHWLTTYHLALKNYNAVYQVNQRANKLYSCAPLLKSMADAKYFLGDYNSSLDLVNQAIKLNPEDIQDYELLKGQISIKLGLANQEPNGVLANYLEKTLQGLNKAIIESKPRFIVGKNESLVQLVNDSKSMDLQFEEIRKLSQQWEQFFKTQSPEQTKQLSAAMDHISSSVQLINQFKQLAIKEGNQSTTNNQEFNQLLISCRNIINNLPKYIKFT</sequence>
<organism evidence="4 5">
    <name type="scientific">Cavenderia fasciculata</name>
    <name type="common">Slime mold</name>
    <name type="synonym">Dictyostelium fasciculatum</name>
    <dbReference type="NCBI Taxonomy" id="261658"/>
    <lineage>
        <taxon>Eukaryota</taxon>
        <taxon>Amoebozoa</taxon>
        <taxon>Evosea</taxon>
        <taxon>Eumycetozoa</taxon>
        <taxon>Dictyostelia</taxon>
        <taxon>Acytosteliales</taxon>
        <taxon>Cavenderiaceae</taxon>
        <taxon>Cavenderia</taxon>
    </lineage>
</organism>
<proteinExistence type="inferred from homology"/>
<dbReference type="InterPro" id="IPR011990">
    <property type="entry name" value="TPR-like_helical_dom_sf"/>
</dbReference>
<dbReference type="Pfam" id="PF13181">
    <property type="entry name" value="TPR_8"/>
    <property type="match status" value="1"/>
</dbReference>
<dbReference type="OrthoDB" id="310721at2759"/>
<evidence type="ECO:0000256" key="3">
    <source>
        <dbReference type="PROSITE-ProRule" id="PRU00339"/>
    </source>
</evidence>
<evidence type="ECO:0000256" key="1">
    <source>
        <dbReference type="ARBA" id="ARBA00022803"/>
    </source>
</evidence>
<feature type="repeat" description="TPR" evidence="3">
    <location>
        <begin position="338"/>
        <end position="371"/>
    </location>
</feature>
<gene>
    <name evidence="4" type="ORF">DFA_00769</name>
</gene>
<dbReference type="KEGG" id="dfa:DFA_00769"/>
<dbReference type="PROSITE" id="PS50005">
    <property type="entry name" value="TPR"/>
    <property type="match status" value="1"/>
</dbReference>
<keyword evidence="1 3" id="KW-0802">TPR repeat</keyword>
<evidence type="ECO:0008006" key="6">
    <source>
        <dbReference type="Google" id="ProtNLM"/>
    </source>
</evidence>
<dbReference type="PANTHER" id="PTHR12558">
    <property type="entry name" value="CELL DIVISION CYCLE 16,23,27"/>
    <property type="match status" value="1"/>
</dbReference>